<dbReference type="InterPro" id="IPR050268">
    <property type="entry name" value="NADH-dep_flavin_reductase"/>
</dbReference>
<dbReference type="GO" id="GO:0006208">
    <property type="term" value="P:pyrimidine nucleobase catabolic process"/>
    <property type="evidence" value="ECO:0007669"/>
    <property type="project" value="TreeGrafter"/>
</dbReference>
<dbReference type="AlphaFoldDB" id="A0A1L3ZZL1"/>
<accession>A0A1L3ZZL1</accession>
<keyword evidence="4" id="KW-1185">Reference proteome</keyword>
<dbReference type="SUPFAM" id="SSF50475">
    <property type="entry name" value="FMN-binding split barrel"/>
    <property type="match status" value="1"/>
</dbReference>
<sequence>MRTDSGATAFLDKVTPDVFKTAFRNHPAGVAVITADACEGPVAFTATSVCSINVDPPLLAFSISDQSSSAPVIRRAETFVVHLLGAEQYDLAVLCATSGVDRFADASSWDRLPTGEPFYRSAQAWIRGRLNHRIGTKGAHILIIEALDARIASPNVSSETLPLVYHDRTWHHLTEASRISR</sequence>
<dbReference type="EMBL" id="CP018221">
    <property type="protein sequence ID" value="API61076.1"/>
    <property type="molecule type" value="Genomic_DNA"/>
</dbReference>
<dbReference type="GO" id="GO:0042602">
    <property type="term" value="F:riboflavin reductase (NADPH) activity"/>
    <property type="evidence" value="ECO:0007669"/>
    <property type="project" value="TreeGrafter"/>
</dbReference>
<proteinExistence type="predicted"/>
<gene>
    <name evidence="3" type="ORF">BSL82_10500</name>
</gene>
<evidence type="ECO:0000313" key="3">
    <source>
        <dbReference type="EMBL" id="API61076.1"/>
    </source>
</evidence>
<dbReference type="GO" id="GO:0010181">
    <property type="term" value="F:FMN binding"/>
    <property type="evidence" value="ECO:0007669"/>
    <property type="project" value="InterPro"/>
</dbReference>
<dbReference type="InterPro" id="IPR002563">
    <property type="entry name" value="Flavin_Rdtase-like_dom"/>
</dbReference>
<dbReference type="STRING" id="1921510.BSL82_10500"/>
<evidence type="ECO:0000313" key="4">
    <source>
        <dbReference type="Proteomes" id="UP000182063"/>
    </source>
</evidence>
<dbReference type="InterPro" id="IPR012349">
    <property type="entry name" value="Split_barrel_FMN-bd"/>
</dbReference>
<evidence type="ECO:0000256" key="1">
    <source>
        <dbReference type="ARBA" id="ARBA00023002"/>
    </source>
</evidence>
<organism evidence="3 4">
    <name type="scientific">Tardibacter chloracetimidivorans</name>
    <dbReference type="NCBI Taxonomy" id="1921510"/>
    <lineage>
        <taxon>Bacteria</taxon>
        <taxon>Pseudomonadati</taxon>
        <taxon>Pseudomonadota</taxon>
        <taxon>Alphaproteobacteria</taxon>
        <taxon>Sphingomonadales</taxon>
        <taxon>Sphingomonadaceae</taxon>
        <taxon>Tardibacter</taxon>
    </lineage>
</organism>
<dbReference type="SMART" id="SM00903">
    <property type="entry name" value="Flavin_Reduct"/>
    <property type="match status" value="1"/>
</dbReference>
<dbReference type="KEGG" id="sphj:BSL82_10500"/>
<dbReference type="PANTHER" id="PTHR30466:SF1">
    <property type="entry name" value="FMN REDUCTASE (NADH) RUTF"/>
    <property type="match status" value="1"/>
</dbReference>
<dbReference type="Pfam" id="PF01613">
    <property type="entry name" value="Flavin_Reduct"/>
    <property type="match status" value="1"/>
</dbReference>
<name>A0A1L3ZZL1_9SPHN</name>
<keyword evidence="1" id="KW-0560">Oxidoreductase</keyword>
<dbReference type="Gene3D" id="2.30.110.10">
    <property type="entry name" value="Electron Transport, Fmn-binding Protein, Chain A"/>
    <property type="match status" value="1"/>
</dbReference>
<evidence type="ECO:0000259" key="2">
    <source>
        <dbReference type="SMART" id="SM00903"/>
    </source>
</evidence>
<dbReference type="PANTHER" id="PTHR30466">
    <property type="entry name" value="FLAVIN REDUCTASE"/>
    <property type="match status" value="1"/>
</dbReference>
<protein>
    <recommendedName>
        <fullName evidence="2">Flavin reductase like domain-containing protein</fullName>
    </recommendedName>
</protein>
<feature type="domain" description="Flavin reductase like" evidence="2">
    <location>
        <begin position="23"/>
        <end position="172"/>
    </location>
</feature>
<reference evidence="4" key="1">
    <citation type="submission" date="2016-11" db="EMBL/GenBank/DDBJ databases">
        <title>Complete Genome Sequence of alachlor-degrading Sphingomonas sp. strain JJ-A5.</title>
        <authorList>
            <person name="Lee H."/>
            <person name="Ka J.-O."/>
        </authorList>
    </citation>
    <scope>NUCLEOTIDE SEQUENCE [LARGE SCALE GENOMIC DNA]</scope>
    <source>
        <strain evidence="4">JJ-A5</strain>
    </source>
</reference>
<dbReference type="Proteomes" id="UP000182063">
    <property type="component" value="Chromosome"/>
</dbReference>